<comment type="caution">
    <text evidence="6">The sequence shown here is derived from an EMBL/GenBank/DDBJ whole genome shotgun (WGS) entry which is preliminary data.</text>
</comment>
<proteinExistence type="predicted"/>
<dbReference type="Proteomes" id="UP001597097">
    <property type="component" value="Unassembled WGS sequence"/>
</dbReference>
<organism evidence="6 7">
    <name type="scientific">Nonomuraea guangzhouensis</name>
    <dbReference type="NCBI Taxonomy" id="1291555"/>
    <lineage>
        <taxon>Bacteria</taxon>
        <taxon>Bacillati</taxon>
        <taxon>Actinomycetota</taxon>
        <taxon>Actinomycetes</taxon>
        <taxon>Streptosporangiales</taxon>
        <taxon>Streptosporangiaceae</taxon>
        <taxon>Nonomuraea</taxon>
    </lineage>
</organism>
<dbReference type="InterPro" id="IPR050859">
    <property type="entry name" value="Class-I_PLP-dep_aminotransf"/>
</dbReference>
<evidence type="ECO:0000256" key="2">
    <source>
        <dbReference type="ARBA" id="ARBA00022576"/>
    </source>
</evidence>
<reference evidence="7" key="1">
    <citation type="journal article" date="2019" name="Int. J. Syst. Evol. Microbiol.">
        <title>The Global Catalogue of Microorganisms (GCM) 10K type strain sequencing project: providing services to taxonomists for standard genome sequencing and annotation.</title>
        <authorList>
            <consortium name="The Broad Institute Genomics Platform"/>
            <consortium name="The Broad Institute Genome Sequencing Center for Infectious Disease"/>
            <person name="Wu L."/>
            <person name="Ma J."/>
        </authorList>
    </citation>
    <scope>NUCLEOTIDE SEQUENCE [LARGE SCALE GENOMIC DNA]</scope>
    <source>
        <strain evidence="7">CGMCC 1.15399</strain>
    </source>
</reference>
<protein>
    <submittedName>
        <fullName evidence="6">PLP-dependent aminotransferase family protein</fullName>
    </submittedName>
</protein>
<keyword evidence="7" id="KW-1185">Reference proteome</keyword>
<dbReference type="PANTHER" id="PTHR42790">
    <property type="entry name" value="AMINOTRANSFERASE"/>
    <property type="match status" value="1"/>
</dbReference>
<evidence type="ECO:0000313" key="7">
    <source>
        <dbReference type="Proteomes" id="UP001597097"/>
    </source>
</evidence>
<keyword evidence="3" id="KW-0808">Transferase</keyword>
<keyword evidence="4" id="KW-0663">Pyridoxal phosphate</keyword>
<dbReference type="Pfam" id="PF00155">
    <property type="entry name" value="Aminotran_1_2"/>
    <property type="match status" value="1"/>
</dbReference>
<gene>
    <name evidence="6" type="ORF">ACFSJ0_00060</name>
</gene>
<evidence type="ECO:0000256" key="1">
    <source>
        <dbReference type="ARBA" id="ARBA00001933"/>
    </source>
</evidence>
<keyword evidence="2 6" id="KW-0032">Aminotransferase</keyword>
<dbReference type="EMBL" id="JBHUCM010000001">
    <property type="protein sequence ID" value="MFD1535400.1"/>
    <property type="molecule type" value="Genomic_DNA"/>
</dbReference>
<evidence type="ECO:0000256" key="3">
    <source>
        <dbReference type="ARBA" id="ARBA00022679"/>
    </source>
</evidence>
<dbReference type="PANTHER" id="PTHR42790:SF19">
    <property type="entry name" value="KYNURENINE_ALPHA-AMINOADIPATE AMINOTRANSFERASE, MITOCHONDRIAL"/>
    <property type="match status" value="1"/>
</dbReference>
<feature type="domain" description="Aminotransferase class I/classII large" evidence="5">
    <location>
        <begin position="76"/>
        <end position="425"/>
    </location>
</feature>
<dbReference type="GO" id="GO:0008483">
    <property type="term" value="F:transaminase activity"/>
    <property type="evidence" value="ECO:0007669"/>
    <property type="project" value="UniProtKB-KW"/>
</dbReference>
<dbReference type="InterPro" id="IPR004839">
    <property type="entry name" value="Aminotransferase_I/II_large"/>
</dbReference>
<dbReference type="CDD" id="cd00609">
    <property type="entry name" value="AAT_like"/>
    <property type="match status" value="1"/>
</dbReference>
<sequence>MNSPTADLNREDLHASVSLPVMDTMNFLNEITHRYREAISFAPGRPYDGFFDVEQIFTYIRRYLDHLAARGDSPAHIRDAIFQYGPTGGQIRDLIAASLREDENIDVPAESIVVTLGCQEAMFLAIRALMAGRDDVLLLPSPCYVGITGAAHLLGVQIAAVHEREDGLSGDDVAAAVQEQVAAGRRPRAVYVNPDHANPSGVTMSLRARRDLLEVAARHDLLILEDSPYRLVSTGRRLPTIKTLDRDRRVVHLGSFSKTVFPGARVGFAVADQVVTDARGRTGLLADELVKIKSMLTVNTPSLSQAAIAGALLESGGRVTDLTEKTAAYYSDTMRATLDCLDRVFPLDVRERLGVSWNVPSGGFFLTLRVPFRADEAALARSAEEYGVIWTPMSYFYPQGGDDHGIRLSTSYLSPAEIEAGVSRLAEFVRSEIRRPGR</sequence>
<comment type="cofactor">
    <cofactor evidence="1">
        <name>pyridoxal 5'-phosphate</name>
        <dbReference type="ChEBI" id="CHEBI:597326"/>
    </cofactor>
</comment>
<name>A0ABW4FYI7_9ACTN</name>
<dbReference type="RefSeq" id="WP_219536921.1">
    <property type="nucleotide sequence ID" value="NZ_JAHKRM010000033.1"/>
</dbReference>
<evidence type="ECO:0000256" key="4">
    <source>
        <dbReference type="ARBA" id="ARBA00022898"/>
    </source>
</evidence>
<accession>A0ABW4FYI7</accession>
<evidence type="ECO:0000313" key="6">
    <source>
        <dbReference type="EMBL" id="MFD1535400.1"/>
    </source>
</evidence>
<evidence type="ECO:0000259" key="5">
    <source>
        <dbReference type="Pfam" id="PF00155"/>
    </source>
</evidence>